<reference evidence="3" key="1">
    <citation type="submission" date="2015-01" db="EMBL/GenBank/DDBJ databases">
        <authorList>
            <person name="Durling Mikael"/>
        </authorList>
    </citation>
    <scope>NUCLEOTIDE SEQUENCE</scope>
</reference>
<dbReference type="PANTHER" id="PTHR31410:SF1">
    <property type="entry name" value="POST-GPI ATTACHMENT TO PROTEINS FACTOR 4"/>
    <property type="match status" value="1"/>
</dbReference>
<dbReference type="AlphaFoldDB" id="A0A0B7KNA4"/>
<name>A0A0B7KNA4_BIOOC</name>
<accession>A0A0B7KNA4</accession>
<feature type="transmembrane region" description="Helical" evidence="1">
    <location>
        <begin position="307"/>
        <end position="329"/>
    </location>
</feature>
<evidence type="ECO:0000313" key="3">
    <source>
        <dbReference type="EMBL" id="CEO56231.1"/>
    </source>
</evidence>
<dbReference type="CDD" id="cd22189">
    <property type="entry name" value="PGAP4-like_fungal"/>
    <property type="match status" value="1"/>
</dbReference>
<feature type="transmembrane region" description="Helical" evidence="1">
    <location>
        <begin position="258"/>
        <end position="280"/>
    </location>
</feature>
<evidence type="ECO:0000256" key="2">
    <source>
        <dbReference type="SAM" id="SignalP"/>
    </source>
</evidence>
<dbReference type="GO" id="GO:0006506">
    <property type="term" value="P:GPI anchor biosynthetic process"/>
    <property type="evidence" value="ECO:0007669"/>
    <property type="project" value="InterPro"/>
</dbReference>
<keyword evidence="1" id="KW-0472">Membrane</keyword>
<sequence>MRLSKANTSFWLIWACALLWVSINSYDDPSSLFFSRRRAFQRHYSATREAEVNAYLENLEKSPPKTPSTTAKENEFFCVGIPSVNRTDKETLRLTVGSLVDSLVDGERAQVHLVVLLADRNPRDHASYGSRWLSDIADEVIVYDFDGKDGSEEGKRSVKEPTDAYRVIPYDLRRRGRGDGHTENIHIDHSVLVEACRHHGSPYFVMVEDDVIAARDWLPRLWNGVANLERRSSLTGHDWLYLRLFHSEMLMGWNNEEILSYLQIIACIYAVLGALIYLVVRLRRRRRATRHRHYKTLELRVPQSYSFSYMASLALGLWTPACIVLFFLAGRVTLHRLMTFGGAGIREMPKYGCCAQGYVFPTRHLEGLQNLLRNPPFEFPVDMVIENHAAAKGFSKWALDPSILQHLGMVEPSSDGKLNAVWNFSFERLR</sequence>
<feature type="chain" id="PRO_5002118402" description="Glycosyltransferase 2-like domain-containing protein" evidence="2">
    <location>
        <begin position="26"/>
        <end position="430"/>
    </location>
</feature>
<organism evidence="3">
    <name type="scientific">Bionectria ochroleuca</name>
    <name type="common">Gliocladium roseum</name>
    <dbReference type="NCBI Taxonomy" id="29856"/>
    <lineage>
        <taxon>Eukaryota</taxon>
        <taxon>Fungi</taxon>
        <taxon>Dikarya</taxon>
        <taxon>Ascomycota</taxon>
        <taxon>Pezizomycotina</taxon>
        <taxon>Sordariomycetes</taxon>
        <taxon>Hypocreomycetidae</taxon>
        <taxon>Hypocreales</taxon>
        <taxon>Bionectriaceae</taxon>
        <taxon>Clonostachys</taxon>
    </lineage>
</organism>
<dbReference type="EMBL" id="CDPU01000063">
    <property type="protein sequence ID" value="CEO56231.1"/>
    <property type="molecule type" value="Genomic_DNA"/>
</dbReference>
<dbReference type="PANTHER" id="PTHR31410">
    <property type="entry name" value="TRANSMEMBRANE PROTEIN 246"/>
    <property type="match status" value="1"/>
</dbReference>
<gene>
    <name evidence="3" type="ORF">BN869_000012289_1</name>
</gene>
<dbReference type="InterPro" id="IPR029675">
    <property type="entry name" value="PGAP4"/>
</dbReference>
<evidence type="ECO:0008006" key="4">
    <source>
        <dbReference type="Google" id="ProtNLM"/>
    </source>
</evidence>
<dbReference type="GO" id="GO:0016757">
    <property type="term" value="F:glycosyltransferase activity"/>
    <property type="evidence" value="ECO:0007669"/>
    <property type="project" value="InterPro"/>
</dbReference>
<dbReference type="GO" id="GO:0000139">
    <property type="term" value="C:Golgi membrane"/>
    <property type="evidence" value="ECO:0007669"/>
    <property type="project" value="InterPro"/>
</dbReference>
<feature type="signal peptide" evidence="2">
    <location>
        <begin position="1"/>
        <end position="25"/>
    </location>
</feature>
<keyword evidence="2" id="KW-0732">Signal</keyword>
<protein>
    <recommendedName>
        <fullName evidence="4">Glycosyltransferase 2-like domain-containing protein</fullName>
    </recommendedName>
</protein>
<proteinExistence type="predicted"/>
<keyword evidence="1" id="KW-0812">Transmembrane</keyword>
<keyword evidence="1" id="KW-1133">Transmembrane helix</keyword>
<evidence type="ECO:0000256" key="1">
    <source>
        <dbReference type="SAM" id="Phobius"/>
    </source>
</evidence>